<dbReference type="InterPro" id="IPR034593">
    <property type="entry name" value="DgoD-like"/>
</dbReference>
<dbReference type="OrthoDB" id="9782675at2"/>
<feature type="active site" description="Proton acceptor; specific for (S)-substrate epimerization" evidence="5">
    <location>
        <position position="247"/>
    </location>
</feature>
<dbReference type="Proteomes" id="UP000035909">
    <property type="component" value="Unassembled WGS sequence"/>
</dbReference>
<dbReference type="InterPro" id="IPR013342">
    <property type="entry name" value="Mandelate_racemase_C"/>
</dbReference>
<proteinExistence type="inferred from homology"/>
<dbReference type="Pfam" id="PF02746">
    <property type="entry name" value="MR_MLE_N"/>
    <property type="match status" value="1"/>
</dbReference>
<dbReference type="PROSITE" id="PS00909">
    <property type="entry name" value="MR_MLE_2"/>
    <property type="match status" value="1"/>
</dbReference>
<dbReference type="InterPro" id="IPR029065">
    <property type="entry name" value="Enolase_C-like"/>
</dbReference>
<feature type="binding site" evidence="6">
    <location>
        <position position="202"/>
    </location>
    <ligand>
        <name>Mg(2+)</name>
        <dbReference type="ChEBI" id="CHEBI:18420"/>
    </ligand>
</feature>
<evidence type="ECO:0000256" key="5">
    <source>
        <dbReference type="PIRSR" id="PIRSR634603-1"/>
    </source>
</evidence>
<dbReference type="SFLD" id="SFLDS00001">
    <property type="entry name" value="Enolase"/>
    <property type="match status" value="1"/>
</dbReference>
<dbReference type="InterPro" id="IPR013341">
    <property type="entry name" value="Mandelate_racemase_N_dom"/>
</dbReference>
<reference evidence="9 10" key="1">
    <citation type="submission" date="2015-05" db="EMBL/GenBank/DDBJ databases">
        <title>Photobacterium galathea sp. nov.</title>
        <authorList>
            <person name="Machado H."/>
            <person name="Gram L."/>
        </authorList>
    </citation>
    <scope>NUCLEOTIDE SEQUENCE [LARGE SCALE GENOMIC DNA]</scope>
    <source>
        <strain evidence="9 10">DSM 22954</strain>
    </source>
</reference>
<comment type="caution">
    <text evidence="9">The sequence shown here is derived from an EMBL/GenBank/DDBJ whole genome shotgun (WGS) entry which is preliminary data.</text>
</comment>
<dbReference type="PANTHER" id="PTHR48080:SF3">
    <property type="entry name" value="ENOLASE SUPERFAMILY MEMBER DDB_G0284701"/>
    <property type="match status" value="1"/>
</dbReference>
<dbReference type="NCBIfam" id="NF042940">
    <property type="entry name" value="racemase_DgcA"/>
    <property type="match status" value="1"/>
</dbReference>
<evidence type="ECO:0000256" key="4">
    <source>
        <dbReference type="ARBA" id="ARBA00023235"/>
    </source>
</evidence>
<evidence type="ECO:0000256" key="7">
    <source>
        <dbReference type="RuleBase" id="RU366006"/>
    </source>
</evidence>
<dbReference type="SUPFAM" id="SSF54826">
    <property type="entry name" value="Enolase N-terminal domain-like"/>
    <property type="match status" value="1"/>
</dbReference>
<feature type="active site" description="Proton acceptor; specific for (R)-substrate epimerization" evidence="5">
    <location>
        <position position="151"/>
    </location>
</feature>
<dbReference type="CDD" id="cd03319">
    <property type="entry name" value="L-Ala-DL-Glu_epimerase"/>
    <property type="match status" value="1"/>
</dbReference>
<dbReference type="Gene3D" id="3.20.20.120">
    <property type="entry name" value="Enolase-like C-terminal domain"/>
    <property type="match status" value="1"/>
</dbReference>
<dbReference type="InterPro" id="IPR036849">
    <property type="entry name" value="Enolase-like_C_sf"/>
</dbReference>
<sequence length="328" mass="35809">MRKMTVTVEKWPLKQPFVISRMDPMLHGEVVVVEIEENGIVGRGECERSDVFEPDYPNVTDGIEAAREAVERGASREDLLSLMPAGCARNAVDCALFELEAKQKGHTGWQMAGFREAPQPVTTVFTLSLDTPENMGAMAAQNQDRPILKLKLGREGDIERVAAVRAAAPNTRLVIDANTGWSLEQLKDYLPKLAELGVEMVEQPLPPGQDHLLEQIDPIIPIAADESCIDRSSLPELVGRYQIVNIKLDKTGGMTEALALLEDAQALGFDIMIGCMIGTSLAMAPAMLLAQQARWVDIDGPLLLSKDRDNGLIYQGSQVIAPDVAVWG</sequence>
<dbReference type="PATRIC" id="fig|320778.3.peg.5013"/>
<dbReference type="SFLD" id="SFLDF00010">
    <property type="entry name" value="dipeptide_epimerase"/>
    <property type="match status" value="1"/>
</dbReference>
<feature type="binding site" evidence="6">
    <location>
        <position position="225"/>
    </location>
    <ligand>
        <name>Mg(2+)</name>
        <dbReference type="ChEBI" id="CHEBI:18420"/>
    </ligand>
</feature>
<evidence type="ECO:0000256" key="6">
    <source>
        <dbReference type="PIRSR" id="PIRSR634603-3"/>
    </source>
</evidence>
<dbReference type="EC" id="5.1.1.-" evidence="7"/>
<evidence type="ECO:0000256" key="1">
    <source>
        <dbReference type="ARBA" id="ARBA00008031"/>
    </source>
</evidence>
<dbReference type="SFLD" id="SFLDG00180">
    <property type="entry name" value="muconate_cycloisomerase"/>
    <property type="match status" value="1"/>
</dbReference>
<feature type="domain" description="Mandelate racemase/muconate lactonizing enzyme C-terminal" evidence="8">
    <location>
        <begin position="132"/>
        <end position="223"/>
    </location>
</feature>
<dbReference type="InterPro" id="IPR034603">
    <property type="entry name" value="Dipeptide_epimerase"/>
</dbReference>
<evidence type="ECO:0000313" key="9">
    <source>
        <dbReference type="EMBL" id="KLV04587.1"/>
    </source>
</evidence>
<evidence type="ECO:0000259" key="8">
    <source>
        <dbReference type="SMART" id="SM00922"/>
    </source>
</evidence>
<accession>A0A0J1JQQ7</accession>
<evidence type="ECO:0000256" key="2">
    <source>
        <dbReference type="ARBA" id="ARBA00022723"/>
    </source>
</evidence>
<keyword evidence="10" id="KW-1185">Reference proteome</keyword>
<dbReference type="SUPFAM" id="SSF51604">
    <property type="entry name" value="Enolase C-terminal domain-like"/>
    <property type="match status" value="1"/>
</dbReference>
<dbReference type="InterPro" id="IPR029017">
    <property type="entry name" value="Enolase-like_N"/>
</dbReference>
<dbReference type="EMBL" id="LDOU01000034">
    <property type="protein sequence ID" value="KLV04587.1"/>
    <property type="molecule type" value="Genomic_DNA"/>
</dbReference>
<dbReference type="SMART" id="SM00922">
    <property type="entry name" value="MR_MLE"/>
    <property type="match status" value="1"/>
</dbReference>
<keyword evidence="3 6" id="KW-0460">Magnesium</keyword>
<dbReference type="GO" id="GO:0046872">
    <property type="term" value="F:metal ion binding"/>
    <property type="evidence" value="ECO:0007669"/>
    <property type="project" value="UniProtKB-KW"/>
</dbReference>
<protein>
    <recommendedName>
        <fullName evidence="7">Dipeptide epimerase</fullName>
        <ecNumber evidence="7">5.1.1.-</ecNumber>
    </recommendedName>
</protein>
<dbReference type="GO" id="GO:0016855">
    <property type="term" value="F:racemase and epimerase activity, acting on amino acids and derivatives"/>
    <property type="evidence" value="ECO:0007669"/>
    <property type="project" value="UniProtKB-UniRule"/>
</dbReference>
<dbReference type="InterPro" id="IPR018110">
    <property type="entry name" value="Mandel_Rmase/mucon_lact_enz_CS"/>
</dbReference>
<name>A0A0J1JQQ7_9GAMM</name>
<comment type="similarity">
    <text evidence="1 7">Belongs to the mandelate racemase/muconate lactonizing enzyme family.</text>
</comment>
<keyword evidence="4 7" id="KW-0413">Isomerase</keyword>
<comment type="cofactor">
    <cofactor evidence="6 7">
        <name>Mg(2+)</name>
        <dbReference type="ChEBI" id="CHEBI:18420"/>
    </cofactor>
    <text evidence="6 7">Binds 1 Mg(2+) ion per subunit.</text>
</comment>
<dbReference type="STRING" id="320778.ABT57_23450"/>
<organism evidence="9 10">
    <name type="scientific">Photobacterium ganghwense</name>
    <dbReference type="NCBI Taxonomy" id="320778"/>
    <lineage>
        <taxon>Bacteria</taxon>
        <taxon>Pseudomonadati</taxon>
        <taxon>Pseudomonadota</taxon>
        <taxon>Gammaproteobacteria</taxon>
        <taxon>Vibrionales</taxon>
        <taxon>Vibrionaceae</taxon>
        <taxon>Photobacterium</taxon>
    </lineage>
</organism>
<dbReference type="AlphaFoldDB" id="A0A0J1JQQ7"/>
<dbReference type="GO" id="GO:0009063">
    <property type="term" value="P:amino acid catabolic process"/>
    <property type="evidence" value="ECO:0007669"/>
    <property type="project" value="InterPro"/>
</dbReference>
<evidence type="ECO:0000256" key="3">
    <source>
        <dbReference type="ARBA" id="ARBA00022842"/>
    </source>
</evidence>
<dbReference type="Pfam" id="PF13378">
    <property type="entry name" value="MR_MLE_C"/>
    <property type="match status" value="1"/>
</dbReference>
<keyword evidence="2 6" id="KW-0479">Metal-binding</keyword>
<evidence type="ECO:0000313" key="10">
    <source>
        <dbReference type="Proteomes" id="UP000035909"/>
    </source>
</evidence>
<dbReference type="Gene3D" id="3.30.390.10">
    <property type="entry name" value="Enolase-like, N-terminal domain"/>
    <property type="match status" value="1"/>
</dbReference>
<feature type="binding site" evidence="6">
    <location>
        <position position="176"/>
    </location>
    <ligand>
        <name>Mg(2+)</name>
        <dbReference type="ChEBI" id="CHEBI:18420"/>
    </ligand>
</feature>
<dbReference type="PANTHER" id="PTHR48080">
    <property type="entry name" value="D-GALACTONATE DEHYDRATASE-RELATED"/>
    <property type="match status" value="1"/>
</dbReference>
<gene>
    <name evidence="9" type="ORF">ABT57_23450</name>
</gene>